<dbReference type="InterPro" id="IPR016161">
    <property type="entry name" value="Ald_DH/histidinol_DH"/>
</dbReference>
<dbReference type="CDD" id="cd07106">
    <property type="entry name" value="ALDH_AldA-AAD23400"/>
    <property type="match status" value="1"/>
</dbReference>
<dbReference type="InterPro" id="IPR015590">
    <property type="entry name" value="Aldehyde_DH_dom"/>
</dbReference>
<keyword evidence="8" id="KW-1185">Reference proteome</keyword>
<dbReference type="InterPro" id="IPR016163">
    <property type="entry name" value="Ald_DH_C"/>
</dbReference>
<evidence type="ECO:0000256" key="1">
    <source>
        <dbReference type="ARBA" id="ARBA00009986"/>
    </source>
</evidence>
<dbReference type="SUPFAM" id="SSF53720">
    <property type="entry name" value="ALDH-like"/>
    <property type="match status" value="1"/>
</dbReference>
<evidence type="ECO:0000259" key="5">
    <source>
        <dbReference type="Pfam" id="PF00171"/>
    </source>
</evidence>
<evidence type="ECO:0000256" key="3">
    <source>
        <dbReference type="PROSITE-ProRule" id="PRU10007"/>
    </source>
</evidence>
<keyword evidence="2 4" id="KW-0560">Oxidoreductase</keyword>
<evidence type="ECO:0000256" key="2">
    <source>
        <dbReference type="ARBA" id="ARBA00023002"/>
    </source>
</evidence>
<evidence type="ECO:0000313" key="9">
    <source>
        <dbReference type="Proteomes" id="UP000254589"/>
    </source>
</evidence>
<dbReference type="EC" id="1.2.1.79" evidence="7"/>
<dbReference type="PROSITE" id="PS00687">
    <property type="entry name" value="ALDEHYDE_DEHYDR_GLU"/>
    <property type="match status" value="1"/>
</dbReference>
<dbReference type="AlphaFoldDB" id="A0AAJ4ZG35"/>
<feature type="active site" evidence="3">
    <location>
        <position position="240"/>
    </location>
</feature>
<dbReference type="GO" id="GO:0036243">
    <property type="term" value="F:succinate-semialdehyde dehydrogenase (NADP+) activity"/>
    <property type="evidence" value="ECO:0007669"/>
    <property type="project" value="UniProtKB-EC"/>
</dbReference>
<comment type="similarity">
    <text evidence="1 4">Belongs to the aldehyde dehydrogenase family.</text>
</comment>
<dbReference type="FunFam" id="3.40.605.10:FF:000007">
    <property type="entry name" value="NAD/NADP-dependent betaine aldehyde dehydrogenase"/>
    <property type="match status" value="1"/>
</dbReference>
<dbReference type="Proteomes" id="UP000035086">
    <property type="component" value="Chromosome"/>
</dbReference>
<dbReference type="Proteomes" id="UP000254589">
    <property type="component" value="Unassembled WGS sequence"/>
</dbReference>
<dbReference type="Pfam" id="PF00171">
    <property type="entry name" value="Aldedh"/>
    <property type="match status" value="1"/>
</dbReference>
<dbReference type="EMBL" id="CP010310">
    <property type="protein sequence ID" value="AJC22885.1"/>
    <property type="molecule type" value="Genomic_DNA"/>
</dbReference>
<dbReference type="KEGG" id="ppul:RO07_24915"/>
<gene>
    <name evidence="7" type="primary">gabD_4</name>
    <name evidence="7" type="ORF">NCTC13159_04330</name>
    <name evidence="6" type="ORF">RO07_24915</name>
</gene>
<proteinExistence type="inferred from homology"/>
<evidence type="ECO:0000256" key="4">
    <source>
        <dbReference type="RuleBase" id="RU003345"/>
    </source>
</evidence>
<dbReference type="PANTHER" id="PTHR42804:SF1">
    <property type="entry name" value="ALDEHYDE DEHYDROGENASE-RELATED"/>
    <property type="match status" value="1"/>
</dbReference>
<name>A0AAJ4ZG35_PANPU</name>
<evidence type="ECO:0000313" key="6">
    <source>
        <dbReference type="EMBL" id="AJC22885.1"/>
    </source>
</evidence>
<dbReference type="FunFam" id="3.40.309.10:FF:000009">
    <property type="entry name" value="Aldehyde dehydrogenase A"/>
    <property type="match status" value="1"/>
</dbReference>
<dbReference type="InterPro" id="IPR044086">
    <property type="entry name" value="LUC3-like"/>
</dbReference>
<dbReference type="Gene3D" id="3.40.309.10">
    <property type="entry name" value="Aldehyde Dehydrogenase, Chain A, domain 2"/>
    <property type="match status" value="1"/>
</dbReference>
<evidence type="ECO:0000313" key="8">
    <source>
        <dbReference type="Proteomes" id="UP000035086"/>
    </source>
</evidence>
<reference evidence="6" key="2">
    <citation type="submission" date="2016-11" db="EMBL/GenBank/DDBJ databases">
        <title>Complete Genome Sequencing of Pandoraea pulmonicola DSM 16583.</title>
        <authorList>
            <person name="Chan K.-G."/>
        </authorList>
    </citation>
    <scope>NUCLEOTIDE SEQUENCE</scope>
    <source>
        <strain evidence="6">DSM 16583</strain>
    </source>
</reference>
<dbReference type="Gene3D" id="3.40.605.10">
    <property type="entry name" value="Aldehyde Dehydrogenase, Chain A, domain 1"/>
    <property type="match status" value="1"/>
</dbReference>
<sequence>MTYKQLIDGELVTGAKSLSVINPATGKVFESCAQADEAQMNRAVAAAKRAFPAWSRLSHEARRDALDSLANAMEARASEFARLLTMEQGKPLPQAEHEIQGAIGAIRTFAAMDTPMQMLRDVPGTRIYEQRTPLGVVAAITPWNFPMLLMMAKVAPALITGNTVIAKPAPSTPLTTSLFGEVAAAILPPGVLNVVVDANDLGGLLSRHPDIAKVSFTGATATGKKVMESVAGTLKRLTLELGGNDAAILLDDADVSVFAPKIFQAAMLNAGQVCFAAKRVYAPSSRYDEICEALAQLARDAVVGDGLEAGTEIGPIQNQPQYEKVRGYLQDAHARGTVIAGGHALEREGYFIAPTIVRDIPSDAKLVREEQFGPVLPVLAYDHIEEAIAQVNDSPYGLGGTIWTGDPQRAVRVAMRIESGMVWINKHLDLPFDMPFGGAKSSGLGSEYGREGMEEYTQRKLINLAP</sequence>
<dbReference type="InterPro" id="IPR016162">
    <property type="entry name" value="Ald_DH_N"/>
</dbReference>
<accession>A0AAJ4ZG35</accession>
<evidence type="ECO:0000313" key="7">
    <source>
        <dbReference type="EMBL" id="SUA92792.1"/>
    </source>
</evidence>
<feature type="domain" description="Aldehyde dehydrogenase" evidence="5">
    <location>
        <begin position="16"/>
        <end position="461"/>
    </location>
</feature>
<protein>
    <submittedName>
        <fullName evidence="6 7">Aldehyde dehydrogenase</fullName>
        <ecNumber evidence="7">1.2.1.79</ecNumber>
    </submittedName>
</protein>
<dbReference type="PANTHER" id="PTHR42804">
    <property type="entry name" value="ALDEHYDE DEHYDROGENASE"/>
    <property type="match status" value="1"/>
</dbReference>
<organism evidence="7 9">
    <name type="scientific">Pandoraea pulmonicola</name>
    <dbReference type="NCBI Taxonomy" id="93221"/>
    <lineage>
        <taxon>Bacteria</taxon>
        <taxon>Pseudomonadati</taxon>
        <taxon>Pseudomonadota</taxon>
        <taxon>Betaproteobacteria</taxon>
        <taxon>Burkholderiales</taxon>
        <taxon>Burkholderiaceae</taxon>
        <taxon>Pandoraea</taxon>
    </lineage>
</organism>
<reference evidence="8" key="1">
    <citation type="submission" date="2014-12" db="EMBL/GenBank/DDBJ databases">
        <title>Complete Genome Sequencing of Pandoraea pulmonicola DSM 16583.</title>
        <authorList>
            <person name="Chan K.-G."/>
        </authorList>
    </citation>
    <scope>NUCLEOTIDE SEQUENCE [LARGE SCALE GENOMIC DNA]</scope>
    <source>
        <strain evidence="8">DSM 16583</strain>
    </source>
</reference>
<dbReference type="EMBL" id="UGSJ01000001">
    <property type="protein sequence ID" value="SUA92792.1"/>
    <property type="molecule type" value="Genomic_DNA"/>
</dbReference>
<dbReference type="InterPro" id="IPR029510">
    <property type="entry name" value="Ald_DH_CS_GLU"/>
</dbReference>
<reference evidence="7 9" key="3">
    <citation type="submission" date="2018-06" db="EMBL/GenBank/DDBJ databases">
        <authorList>
            <consortium name="Pathogen Informatics"/>
            <person name="Doyle S."/>
        </authorList>
    </citation>
    <scope>NUCLEOTIDE SEQUENCE [LARGE SCALE GENOMIC DNA]</scope>
    <source>
        <strain evidence="7 9">NCTC13159</strain>
    </source>
</reference>